<dbReference type="Gene3D" id="3.40.50.720">
    <property type="entry name" value="NAD(P)-binding Rossmann-like Domain"/>
    <property type="match status" value="1"/>
</dbReference>
<dbReference type="KEGG" id="ffu:CLAFUR5_03249"/>
<evidence type="ECO:0000259" key="1">
    <source>
        <dbReference type="Pfam" id="PF22917"/>
    </source>
</evidence>
<keyword evidence="3" id="KW-1185">Reference proteome</keyword>
<reference evidence="2" key="1">
    <citation type="submission" date="2021-12" db="EMBL/GenBank/DDBJ databases">
        <authorList>
            <person name="Zaccaron A."/>
            <person name="Stergiopoulos I."/>
        </authorList>
    </citation>
    <scope>NUCLEOTIDE SEQUENCE</scope>
    <source>
        <strain evidence="2">Race5_Kim</strain>
    </source>
</reference>
<dbReference type="GeneID" id="71983127"/>
<dbReference type="OrthoDB" id="1731983at2759"/>
<dbReference type="InterPro" id="IPR036291">
    <property type="entry name" value="NAD(P)-bd_dom_sf"/>
</dbReference>
<dbReference type="PROSITE" id="PS50890">
    <property type="entry name" value="PUA"/>
    <property type="match status" value="1"/>
</dbReference>
<name>A0A9Q8L9X3_PASFU</name>
<proteinExistence type="predicted"/>
<dbReference type="CDD" id="cd08948">
    <property type="entry name" value="5beta-POR_like_SDR_a"/>
    <property type="match status" value="1"/>
</dbReference>
<dbReference type="AlphaFoldDB" id="A0A9Q8L9X3"/>
<feature type="domain" description="PRISE-like Rossmann-fold" evidence="1">
    <location>
        <begin position="29"/>
        <end position="268"/>
    </location>
</feature>
<dbReference type="InterPro" id="IPR055222">
    <property type="entry name" value="PRISE-like_Rossmann-fold"/>
</dbReference>
<sequence length="282" mass="31773">MASNLQTVENKGIYRALPTYPPSIHSLTALITGTNGISGYHMVKVLSSAPQRWKKIYCLSRRPPPEYFFSNLGEGASRVEHITADFLTDGETIAKHLKGKVEEVDHVFFSSYMPQPNEKGGVSRMWSDADALVDVNVKLLKNFLDGLKVANLVPKRFMLQTGAKHYGFHIGPATNPSFESDPRVKLESNFYYNQEDLLAEYCEETGAAWNVVRPSYIIGAVRDNSLNFWPGIAIYAAVQKELRKSLEFPGDFAAWDKEQCQSTAMLNAYFEEWTVLSPPHRQ</sequence>
<dbReference type="EMBL" id="CP090164">
    <property type="protein sequence ID" value="UJO13466.1"/>
    <property type="molecule type" value="Genomic_DNA"/>
</dbReference>
<protein>
    <submittedName>
        <fullName evidence="2">Short chain dehydrogenase gsfE</fullName>
    </submittedName>
</protein>
<accession>A0A9Q8L9X3</accession>
<gene>
    <name evidence="2" type="ORF">CLAFUR5_03249</name>
</gene>
<dbReference type="PANTHER" id="PTHR32487">
    <property type="entry name" value="3-OXO-DELTA(4,5)-STEROID 5-BETA-REDUCTASE"/>
    <property type="match status" value="1"/>
</dbReference>
<evidence type="ECO:0000313" key="3">
    <source>
        <dbReference type="Proteomes" id="UP000756132"/>
    </source>
</evidence>
<dbReference type="RefSeq" id="XP_047757832.1">
    <property type="nucleotide sequence ID" value="XM_047902397.1"/>
</dbReference>
<dbReference type="Proteomes" id="UP000756132">
    <property type="component" value="Chromosome 2"/>
</dbReference>
<dbReference type="PANTHER" id="PTHR32487:SF29">
    <property type="entry name" value="NAD-DEPENDENT EPIMERASE_DEHYDRATASE DOMAIN-CONTAINING PROTEIN"/>
    <property type="match status" value="1"/>
</dbReference>
<organism evidence="2 3">
    <name type="scientific">Passalora fulva</name>
    <name type="common">Tomato leaf mold</name>
    <name type="synonym">Cladosporium fulvum</name>
    <dbReference type="NCBI Taxonomy" id="5499"/>
    <lineage>
        <taxon>Eukaryota</taxon>
        <taxon>Fungi</taxon>
        <taxon>Dikarya</taxon>
        <taxon>Ascomycota</taxon>
        <taxon>Pezizomycotina</taxon>
        <taxon>Dothideomycetes</taxon>
        <taxon>Dothideomycetidae</taxon>
        <taxon>Mycosphaerellales</taxon>
        <taxon>Mycosphaerellaceae</taxon>
        <taxon>Fulvia</taxon>
    </lineage>
</organism>
<evidence type="ECO:0000313" key="2">
    <source>
        <dbReference type="EMBL" id="UJO13466.1"/>
    </source>
</evidence>
<reference evidence="2" key="2">
    <citation type="journal article" date="2022" name="Microb. Genom.">
        <title>A chromosome-scale genome assembly of the tomato pathogen Cladosporium fulvum reveals a compartmentalized genome architecture and the presence of a dispensable chromosome.</title>
        <authorList>
            <person name="Zaccaron A.Z."/>
            <person name="Chen L.H."/>
            <person name="Samaras A."/>
            <person name="Stergiopoulos I."/>
        </authorList>
    </citation>
    <scope>NUCLEOTIDE SEQUENCE</scope>
    <source>
        <strain evidence="2">Race5_Kim</strain>
    </source>
</reference>
<dbReference type="SUPFAM" id="SSF51735">
    <property type="entry name" value="NAD(P)-binding Rossmann-fold domains"/>
    <property type="match status" value="1"/>
</dbReference>
<dbReference type="Pfam" id="PF22917">
    <property type="entry name" value="PRISE"/>
    <property type="match status" value="1"/>
</dbReference>